<feature type="domain" description="N-acetyltransferase" evidence="2">
    <location>
        <begin position="106"/>
        <end position="243"/>
    </location>
</feature>
<dbReference type="Pfam" id="PF13508">
    <property type="entry name" value="Acetyltransf_7"/>
    <property type="match status" value="1"/>
</dbReference>
<keyword evidence="4" id="KW-1185">Reference proteome</keyword>
<feature type="compositionally biased region" description="Basic and acidic residues" evidence="1">
    <location>
        <begin position="1"/>
        <end position="22"/>
    </location>
</feature>
<dbReference type="AlphaFoldDB" id="A0A9X1LLL6"/>
<dbReference type="EMBL" id="JAGTTM010000001">
    <property type="protein sequence ID" value="MCC2027939.1"/>
    <property type="molecule type" value="Genomic_DNA"/>
</dbReference>
<feature type="compositionally biased region" description="Basic and acidic residues" evidence="1">
    <location>
        <begin position="36"/>
        <end position="59"/>
    </location>
</feature>
<name>A0A9X1LLL6_9MICO</name>
<accession>A0A9X1LLL6</accession>
<evidence type="ECO:0000313" key="4">
    <source>
        <dbReference type="Proteomes" id="UP001139289"/>
    </source>
</evidence>
<feature type="region of interest" description="Disordered" evidence="1">
    <location>
        <begin position="1"/>
        <end position="59"/>
    </location>
</feature>
<dbReference type="Gene3D" id="3.40.630.30">
    <property type="match status" value="1"/>
</dbReference>
<evidence type="ECO:0000259" key="2">
    <source>
        <dbReference type="PROSITE" id="PS51186"/>
    </source>
</evidence>
<protein>
    <submittedName>
        <fullName evidence="3">GNAT family N-acetyltransferase</fullName>
    </submittedName>
</protein>
<organism evidence="3 4">
    <name type="scientific">Microbacterium tenebrionis</name>
    <dbReference type="NCBI Taxonomy" id="2830665"/>
    <lineage>
        <taxon>Bacteria</taxon>
        <taxon>Bacillati</taxon>
        <taxon>Actinomycetota</taxon>
        <taxon>Actinomycetes</taxon>
        <taxon>Micrococcales</taxon>
        <taxon>Microbacteriaceae</taxon>
        <taxon>Microbacterium</taxon>
    </lineage>
</organism>
<evidence type="ECO:0000313" key="3">
    <source>
        <dbReference type="EMBL" id="MCC2027939.1"/>
    </source>
</evidence>
<sequence length="243" mass="27593">MREPLPCDLEHEPARIDPRGGDDEIAPEPVPVGIRHRIEDAPRSERDRRDENHEADPADHRAQLVSPQARIGFGIRHDGHGIPSRSHDVARLARRARIVRVACVSWTLRPCRIEDADWIVELRATVLRDDLERLGRFDPVRVRERFRAAFDPASTRVVVVDGRDAGSIAVRVAEDATWIEHFYLDAAVQGRGVGSGILDVVLRAPGTYRLNVLQGSPARRLYERHGFEPYEEDEIDVYMTRLV</sequence>
<proteinExistence type="predicted"/>
<dbReference type="SUPFAM" id="SSF55729">
    <property type="entry name" value="Acyl-CoA N-acyltransferases (Nat)"/>
    <property type="match status" value="1"/>
</dbReference>
<reference evidence="3" key="1">
    <citation type="submission" date="2021-04" db="EMBL/GenBank/DDBJ databases">
        <title>Microbacterium tenobrionis sp. nov. and Microbacterium allomyrinae sp. nov., isolated from larvae of Tenobrio molitor and Allomyrina dichotoma, respectively.</title>
        <authorList>
            <person name="Lee S.D."/>
        </authorList>
    </citation>
    <scope>NUCLEOTIDE SEQUENCE</scope>
    <source>
        <strain evidence="3">YMB-B2</strain>
    </source>
</reference>
<dbReference type="PROSITE" id="PS51186">
    <property type="entry name" value="GNAT"/>
    <property type="match status" value="1"/>
</dbReference>
<gene>
    <name evidence="3" type="ORF">KEC56_00085</name>
</gene>
<comment type="caution">
    <text evidence="3">The sequence shown here is derived from an EMBL/GenBank/DDBJ whole genome shotgun (WGS) entry which is preliminary data.</text>
</comment>
<dbReference type="GO" id="GO:0016747">
    <property type="term" value="F:acyltransferase activity, transferring groups other than amino-acyl groups"/>
    <property type="evidence" value="ECO:0007669"/>
    <property type="project" value="InterPro"/>
</dbReference>
<dbReference type="InterPro" id="IPR000182">
    <property type="entry name" value="GNAT_dom"/>
</dbReference>
<evidence type="ECO:0000256" key="1">
    <source>
        <dbReference type="SAM" id="MobiDB-lite"/>
    </source>
</evidence>
<dbReference type="InterPro" id="IPR016181">
    <property type="entry name" value="Acyl_CoA_acyltransferase"/>
</dbReference>
<dbReference type="Proteomes" id="UP001139289">
    <property type="component" value="Unassembled WGS sequence"/>
</dbReference>